<organism evidence="2">
    <name type="scientific">viral metagenome</name>
    <dbReference type="NCBI Taxonomy" id="1070528"/>
    <lineage>
        <taxon>unclassified sequences</taxon>
        <taxon>metagenomes</taxon>
        <taxon>organismal metagenomes</taxon>
    </lineage>
</organism>
<keyword evidence="1" id="KW-0472">Membrane</keyword>
<reference evidence="2" key="1">
    <citation type="journal article" date="2020" name="Nature">
        <title>Giant virus diversity and host interactions through global metagenomics.</title>
        <authorList>
            <person name="Schulz F."/>
            <person name="Roux S."/>
            <person name="Paez-Espino D."/>
            <person name="Jungbluth S."/>
            <person name="Walsh D.A."/>
            <person name="Denef V.J."/>
            <person name="McMahon K.D."/>
            <person name="Konstantinidis K.T."/>
            <person name="Eloe-Fadrosh E.A."/>
            <person name="Kyrpides N.C."/>
            <person name="Woyke T."/>
        </authorList>
    </citation>
    <scope>NUCLEOTIDE SEQUENCE</scope>
    <source>
        <strain evidence="2">GVMAG-M-3300024261-37</strain>
    </source>
</reference>
<keyword evidence="1" id="KW-1133">Transmembrane helix</keyword>
<keyword evidence="1" id="KW-0812">Transmembrane</keyword>
<protein>
    <submittedName>
        <fullName evidence="2">Uncharacterized protein</fullName>
    </submittedName>
</protein>
<dbReference type="AlphaFoldDB" id="A0A6C0IP88"/>
<evidence type="ECO:0000256" key="1">
    <source>
        <dbReference type="SAM" id="Phobius"/>
    </source>
</evidence>
<proteinExistence type="predicted"/>
<evidence type="ECO:0000313" key="2">
    <source>
        <dbReference type="EMBL" id="QHT94812.1"/>
    </source>
</evidence>
<dbReference type="EMBL" id="MN740232">
    <property type="protein sequence ID" value="QHT94812.1"/>
    <property type="molecule type" value="Genomic_DNA"/>
</dbReference>
<accession>A0A6C0IP88</accession>
<sequence>MSNYMFENSVTIIMSALFVIIILYMLFSTSVQKIYLKPHLVQPDGFAQSSNDGRYF</sequence>
<name>A0A6C0IP88_9ZZZZ</name>
<feature type="transmembrane region" description="Helical" evidence="1">
    <location>
        <begin position="6"/>
        <end position="27"/>
    </location>
</feature>